<keyword evidence="1" id="KW-1277">Toxin-antitoxin system</keyword>
<name>A0A1H6HQ50_CHRCI</name>
<dbReference type="Pfam" id="PF05016">
    <property type="entry name" value="ParE_toxin"/>
    <property type="match status" value="1"/>
</dbReference>
<dbReference type="RefSeq" id="WP_089694118.1">
    <property type="nucleotide sequence ID" value="NZ_FNWQ01000004.1"/>
</dbReference>
<dbReference type="OrthoDB" id="1098070at2"/>
<evidence type="ECO:0000313" key="3">
    <source>
        <dbReference type="Proteomes" id="UP000198561"/>
    </source>
</evidence>
<reference evidence="2 3" key="1">
    <citation type="submission" date="2016-10" db="EMBL/GenBank/DDBJ databases">
        <authorList>
            <person name="de Groot N.N."/>
        </authorList>
    </citation>
    <scope>NUCLEOTIDE SEQUENCE [LARGE SCALE GENOMIC DNA]</scope>
    <source>
        <strain evidence="2 3">DSM 23031</strain>
    </source>
</reference>
<organism evidence="2 3">
    <name type="scientific">Chryseobacterium culicis</name>
    <dbReference type="NCBI Taxonomy" id="680127"/>
    <lineage>
        <taxon>Bacteria</taxon>
        <taxon>Pseudomonadati</taxon>
        <taxon>Bacteroidota</taxon>
        <taxon>Flavobacteriia</taxon>
        <taxon>Flavobacteriales</taxon>
        <taxon>Weeksellaceae</taxon>
        <taxon>Chryseobacterium group</taxon>
        <taxon>Chryseobacterium</taxon>
    </lineage>
</organism>
<dbReference type="EMBL" id="FNWQ01000004">
    <property type="protein sequence ID" value="SEH38035.1"/>
    <property type="molecule type" value="Genomic_DNA"/>
</dbReference>
<dbReference type="STRING" id="680127.SAMN05421593_3546"/>
<protein>
    <submittedName>
        <fullName evidence="2">Toxin YoeB</fullName>
    </submittedName>
</protein>
<evidence type="ECO:0000313" key="2">
    <source>
        <dbReference type="EMBL" id="SEH38035.1"/>
    </source>
</evidence>
<dbReference type="InterPro" id="IPR035093">
    <property type="entry name" value="RelE/ParE_toxin_dom_sf"/>
</dbReference>
<sequence length="95" mass="11366">MAKRKVIWTVKANKERKEILEYWILRNNSKIFSIKLNKLILYNVGLLADHPTIGRKTDVEKVRVKIVRDYLIFYEFSSSELIILSIWDGKRENKK</sequence>
<dbReference type="InterPro" id="IPR007712">
    <property type="entry name" value="RelE/ParE_toxin"/>
</dbReference>
<dbReference type="Gene3D" id="3.30.2310.20">
    <property type="entry name" value="RelE-like"/>
    <property type="match status" value="1"/>
</dbReference>
<gene>
    <name evidence="2" type="ORF">SAMN05421593_3546</name>
</gene>
<proteinExistence type="predicted"/>
<dbReference type="Proteomes" id="UP000198561">
    <property type="component" value="Unassembled WGS sequence"/>
</dbReference>
<evidence type="ECO:0000256" key="1">
    <source>
        <dbReference type="ARBA" id="ARBA00022649"/>
    </source>
</evidence>
<accession>A0A1H6HQ50</accession>
<dbReference type="AlphaFoldDB" id="A0A1H6HQ50"/>